<dbReference type="CDD" id="cd02062">
    <property type="entry name" value="Nitro_FMN_reductase"/>
    <property type="match status" value="1"/>
</dbReference>
<dbReference type="PANTHER" id="PTHR43673:SF2">
    <property type="entry name" value="NITROREDUCTASE"/>
    <property type="match status" value="1"/>
</dbReference>
<dbReference type="Proteomes" id="UP000179524">
    <property type="component" value="Unassembled WGS sequence"/>
</dbReference>
<keyword evidence="3" id="KW-0285">Flavoprotein</keyword>
<proteinExistence type="inferred from homology"/>
<dbReference type="EMBL" id="MLQR01000028">
    <property type="protein sequence ID" value="OIJ13452.1"/>
    <property type="molecule type" value="Genomic_DNA"/>
</dbReference>
<keyword evidence="4" id="KW-0288">FMN</keyword>
<dbReference type="Gene3D" id="3.40.109.30">
    <property type="entry name" value="putative nitroreductase (tm1586), domain 2"/>
    <property type="match status" value="1"/>
</dbReference>
<evidence type="ECO:0000259" key="6">
    <source>
        <dbReference type="Pfam" id="PF14512"/>
    </source>
</evidence>
<protein>
    <recommendedName>
        <fullName evidence="6">Putative nitroreductase TM1586 domain-containing protein</fullName>
    </recommendedName>
</protein>
<dbReference type="Pfam" id="PF14512">
    <property type="entry name" value="TM1586_NiRdase"/>
    <property type="match status" value="1"/>
</dbReference>
<evidence type="ECO:0000313" key="8">
    <source>
        <dbReference type="Proteomes" id="UP000179524"/>
    </source>
</evidence>
<dbReference type="PANTHER" id="PTHR43673">
    <property type="entry name" value="NAD(P)H NITROREDUCTASE YDGI-RELATED"/>
    <property type="match status" value="1"/>
</dbReference>
<comment type="similarity">
    <text evidence="2">Belongs to the nitroreductase family.</text>
</comment>
<keyword evidence="5" id="KW-0560">Oxidoreductase</keyword>
<keyword evidence="8" id="KW-1185">Reference proteome</keyword>
<dbReference type="InterPro" id="IPR000415">
    <property type="entry name" value="Nitroreductase-like"/>
</dbReference>
<dbReference type="Gene3D" id="3.40.109.10">
    <property type="entry name" value="NADH Oxidase"/>
    <property type="match status" value="1"/>
</dbReference>
<comment type="cofactor">
    <cofactor evidence="1">
        <name>FMN</name>
        <dbReference type="ChEBI" id="CHEBI:58210"/>
    </cofactor>
</comment>
<dbReference type="AlphaFoldDB" id="A0A1S2LLT4"/>
<name>A0A1S2LLT4_9BACI</name>
<dbReference type="InterPro" id="IPR029478">
    <property type="entry name" value="TM1586_NiRdase"/>
</dbReference>
<gene>
    <name evidence="7" type="ORF">BKP37_10805</name>
</gene>
<evidence type="ECO:0000256" key="5">
    <source>
        <dbReference type="ARBA" id="ARBA00023002"/>
    </source>
</evidence>
<dbReference type="SUPFAM" id="SSF55469">
    <property type="entry name" value="FMN-dependent nitroreductase-like"/>
    <property type="match status" value="1"/>
</dbReference>
<dbReference type="RefSeq" id="WP_071309601.1">
    <property type="nucleotide sequence ID" value="NZ_MLQR01000028.1"/>
</dbReference>
<accession>A0A1S2LLT4</accession>
<sequence length="266" mass="30484">MSLQFDKWFKAIPLRRSRRTYIFKTIEAEVFHSLNDVIAELNQTYKGVRLLLVERSPDPIFVGAVGPYGKITGAPSFIALVVNEQVDFRYEKGGYIAQGLVLETVDYGLSTCWVGGYFNKEVAEQLIKVNDHERIIAILPFGYARKNYSLTEKMMNQVGDYHKSKSIKETVDGLPMEKWPKWIEKAIYSANLAPSAYNRQSLRYVIEEDHSITIRLDKPEEETNVPKGIDRGIAMLHIELAVNQQGKKGIWEYSENLNTVTFKLNK</sequence>
<organism evidence="7 8">
    <name type="scientific">Anaerobacillus alkalilacustris</name>
    <dbReference type="NCBI Taxonomy" id="393763"/>
    <lineage>
        <taxon>Bacteria</taxon>
        <taxon>Bacillati</taxon>
        <taxon>Bacillota</taxon>
        <taxon>Bacilli</taxon>
        <taxon>Bacillales</taxon>
        <taxon>Bacillaceae</taxon>
        <taxon>Anaerobacillus</taxon>
    </lineage>
</organism>
<evidence type="ECO:0000256" key="1">
    <source>
        <dbReference type="ARBA" id="ARBA00001917"/>
    </source>
</evidence>
<feature type="domain" description="Putative nitroreductase TM1586" evidence="6">
    <location>
        <begin position="9"/>
        <end position="241"/>
    </location>
</feature>
<evidence type="ECO:0000313" key="7">
    <source>
        <dbReference type="EMBL" id="OIJ13452.1"/>
    </source>
</evidence>
<dbReference type="GO" id="GO:0016491">
    <property type="term" value="F:oxidoreductase activity"/>
    <property type="evidence" value="ECO:0007669"/>
    <property type="project" value="UniProtKB-KW"/>
</dbReference>
<evidence type="ECO:0000256" key="2">
    <source>
        <dbReference type="ARBA" id="ARBA00007118"/>
    </source>
</evidence>
<reference evidence="7 8" key="1">
    <citation type="submission" date="2016-10" db="EMBL/GenBank/DDBJ databases">
        <title>Draft genome sequences of four alkaliphilic bacteria belonging to the Anaerobacillus genus.</title>
        <authorList>
            <person name="Bassil N.M."/>
            <person name="Lloyd J.R."/>
        </authorList>
    </citation>
    <scope>NUCLEOTIDE SEQUENCE [LARGE SCALE GENOMIC DNA]</scope>
    <source>
        <strain evidence="7 8">DSM 18345</strain>
    </source>
</reference>
<evidence type="ECO:0000256" key="4">
    <source>
        <dbReference type="ARBA" id="ARBA00022643"/>
    </source>
</evidence>
<evidence type="ECO:0000256" key="3">
    <source>
        <dbReference type="ARBA" id="ARBA00022630"/>
    </source>
</evidence>
<comment type="caution">
    <text evidence="7">The sequence shown here is derived from an EMBL/GenBank/DDBJ whole genome shotgun (WGS) entry which is preliminary data.</text>
</comment>